<reference evidence="2 3" key="1">
    <citation type="submission" date="2018-03" db="EMBL/GenBank/DDBJ databases">
        <title>The ancient ancestry and fast evolution of plastids.</title>
        <authorList>
            <person name="Moore K.R."/>
            <person name="Magnabosco C."/>
            <person name="Momper L."/>
            <person name="Gold D.A."/>
            <person name="Bosak T."/>
            <person name="Fournier G.P."/>
        </authorList>
    </citation>
    <scope>NUCLEOTIDE SEQUENCE [LARGE SCALE GENOMIC DNA]</scope>
    <source>
        <strain evidence="2 3">CCALA 037</strain>
    </source>
</reference>
<evidence type="ECO:0000313" key="3">
    <source>
        <dbReference type="Proteomes" id="UP000238937"/>
    </source>
</evidence>
<accession>A0A2T1GI48</accession>
<organism evidence="2 3">
    <name type="scientific">Chamaesiphon polymorphus CCALA 037</name>
    <dbReference type="NCBI Taxonomy" id="2107692"/>
    <lineage>
        <taxon>Bacteria</taxon>
        <taxon>Bacillati</taxon>
        <taxon>Cyanobacteriota</taxon>
        <taxon>Cyanophyceae</taxon>
        <taxon>Gomontiellales</taxon>
        <taxon>Chamaesiphonaceae</taxon>
        <taxon>Chamaesiphon</taxon>
    </lineage>
</organism>
<dbReference type="Proteomes" id="UP000238937">
    <property type="component" value="Unassembled WGS sequence"/>
</dbReference>
<evidence type="ECO:0000256" key="1">
    <source>
        <dbReference type="SAM" id="SignalP"/>
    </source>
</evidence>
<name>A0A2T1GI48_9CYAN</name>
<feature type="chain" id="PRO_5015661266" evidence="1">
    <location>
        <begin position="24"/>
        <end position="155"/>
    </location>
</feature>
<dbReference type="RefSeq" id="WP_106302813.1">
    <property type="nucleotide sequence ID" value="NZ_PVWO01000078.1"/>
</dbReference>
<keyword evidence="1" id="KW-0732">Signal</keyword>
<comment type="caution">
    <text evidence="2">The sequence shown here is derived from an EMBL/GenBank/DDBJ whole genome shotgun (WGS) entry which is preliminary data.</text>
</comment>
<proteinExistence type="predicted"/>
<protein>
    <submittedName>
        <fullName evidence="2">Uncharacterized protein</fullName>
    </submittedName>
</protein>
<dbReference type="EMBL" id="PVWO01000078">
    <property type="protein sequence ID" value="PSB57391.1"/>
    <property type="molecule type" value="Genomic_DNA"/>
</dbReference>
<keyword evidence="3" id="KW-1185">Reference proteome</keyword>
<evidence type="ECO:0000313" key="2">
    <source>
        <dbReference type="EMBL" id="PSB57391.1"/>
    </source>
</evidence>
<sequence length="155" mass="17407">MKHYHWSAIAVSALSILSNLAFSALPSAALEHKELEKMTDRCSGDVIIVPTYNAPLTTDGSLYLKRDRSGNTDFSDYLRVDDRQIRWYCKSNSSYSALDPGAWRIKLGTILSPVQVKVAIVKDGWFAERSRCPAGTSHIRARLGTDRLLRIVCYK</sequence>
<gene>
    <name evidence="2" type="ORF">C7B77_08505</name>
</gene>
<feature type="signal peptide" evidence="1">
    <location>
        <begin position="1"/>
        <end position="23"/>
    </location>
</feature>
<dbReference type="AlphaFoldDB" id="A0A2T1GI48"/>